<evidence type="ECO:0000313" key="7">
    <source>
        <dbReference type="Proteomes" id="UP000239181"/>
    </source>
</evidence>
<sequence>MNYLAHLHLATLANSSLLGNLMADYIRGNPQQQFSADIAEGIALHRRIDALTDSLPEVRAARQLFRPETKRVAPITLDVIWDHFLSHHWAKLVPEISLPAFLSHVKSVIEPQLPGTPEGFQTLNHYLWRDRWMERYAAAPYLQNVLRGMASRRPRLAALSESYYDFEENYQQLEDFFWQLYPQMMDRATRQIL</sequence>
<keyword evidence="7" id="KW-1185">Reference proteome</keyword>
<dbReference type="PANTHER" id="PTHR38764:SF1">
    <property type="entry name" value="ACYL CARRIER PROTEIN PHOSPHODIESTERASE"/>
    <property type="match status" value="1"/>
</dbReference>
<dbReference type="GO" id="GO:0008770">
    <property type="term" value="F:[acyl-carrier-protein] phosphodiesterase activity"/>
    <property type="evidence" value="ECO:0007669"/>
    <property type="project" value="UniProtKB-EC"/>
</dbReference>
<evidence type="ECO:0000256" key="1">
    <source>
        <dbReference type="ARBA" id="ARBA00022516"/>
    </source>
</evidence>
<accession>A0A2S9IHB5</accession>
<dbReference type="GO" id="GO:0006633">
    <property type="term" value="P:fatty acid biosynthetic process"/>
    <property type="evidence" value="ECO:0007669"/>
    <property type="project" value="UniProtKB-KW"/>
</dbReference>
<keyword evidence="1" id="KW-0444">Lipid biosynthesis</keyword>
<evidence type="ECO:0000256" key="2">
    <source>
        <dbReference type="ARBA" id="ARBA00022801"/>
    </source>
</evidence>
<keyword evidence="3" id="KW-0276">Fatty acid metabolism</keyword>
<dbReference type="Proteomes" id="UP000239181">
    <property type="component" value="Unassembled WGS sequence"/>
</dbReference>
<evidence type="ECO:0000256" key="4">
    <source>
        <dbReference type="ARBA" id="ARBA00023098"/>
    </source>
</evidence>
<dbReference type="OrthoDB" id="8442777at2"/>
<gene>
    <name evidence="6" type="ORF">CQW29_00590</name>
</gene>
<name>A0A2S9IHB5_9GAMM</name>
<dbReference type="RefSeq" id="WP_105590770.1">
    <property type="nucleotide sequence ID" value="NZ_PDET01000001.1"/>
</dbReference>
<keyword evidence="5" id="KW-0275">Fatty acid biosynthesis</keyword>
<dbReference type="AlphaFoldDB" id="A0A2S9IHB5"/>
<dbReference type="EMBL" id="PDET01000001">
    <property type="protein sequence ID" value="PRD17167.1"/>
    <property type="molecule type" value="Genomic_DNA"/>
</dbReference>
<dbReference type="InterPro" id="IPR007431">
    <property type="entry name" value="ACP_PD"/>
</dbReference>
<proteinExistence type="predicted"/>
<dbReference type="Pfam" id="PF04336">
    <property type="entry name" value="ACP_PD"/>
    <property type="match status" value="1"/>
</dbReference>
<dbReference type="PANTHER" id="PTHR38764">
    <property type="entry name" value="ACYL CARRIER PROTEIN PHOSPHODIESTERASE"/>
    <property type="match status" value="1"/>
</dbReference>
<organism evidence="6 7">
    <name type="scientific">Pantoea coffeiphila</name>
    <dbReference type="NCBI Taxonomy" id="1465635"/>
    <lineage>
        <taxon>Bacteria</taxon>
        <taxon>Pseudomonadati</taxon>
        <taxon>Pseudomonadota</taxon>
        <taxon>Gammaproteobacteria</taxon>
        <taxon>Enterobacterales</taxon>
        <taxon>Erwiniaceae</taxon>
        <taxon>Pantoea</taxon>
    </lineage>
</organism>
<keyword evidence="4" id="KW-0443">Lipid metabolism</keyword>
<evidence type="ECO:0000313" key="6">
    <source>
        <dbReference type="EMBL" id="PRD17167.1"/>
    </source>
</evidence>
<evidence type="ECO:0000256" key="3">
    <source>
        <dbReference type="ARBA" id="ARBA00022832"/>
    </source>
</evidence>
<comment type="caution">
    <text evidence="6">The sequence shown here is derived from an EMBL/GenBank/DDBJ whole genome shotgun (WGS) entry which is preliminary data.</text>
</comment>
<evidence type="ECO:0000256" key="5">
    <source>
        <dbReference type="ARBA" id="ARBA00023160"/>
    </source>
</evidence>
<reference evidence="6 7" key="1">
    <citation type="submission" date="2017-10" db="EMBL/GenBank/DDBJ databases">
        <title>Draft genome of two endophytic bacteria isolated from 'guarana' Paullinia cupana (Mart.) Ducke.</title>
        <authorList>
            <person name="Siqueira K.A."/>
            <person name="Liotti R.G."/>
            <person name="Mendes T.A."/>
            <person name="Soares M.A."/>
        </authorList>
    </citation>
    <scope>NUCLEOTIDE SEQUENCE [LARGE SCALE GENOMIC DNA]</scope>
    <source>
        <strain evidence="6 7">342</strain>
    </source>
</reference>
<dbReference type="PIRSF" id="PIRSF011489">
    <property type="entry name" value="DUF479"/>
    <property type="match status" value="1"/>
</dbReference>
<protein>
    <submittedName>
        <fullName evidence="6">ACP phosphodiesterase</fullName>
        <ecNumber evidence="6">3.1.4.14</ecNumber>
    </submittedName>
</protein>
<dbReference type="EC" id="3.1.4.14" evidence="6"/>
<keyword evidence="2 6" id="KW-0378">Hydrolase</keyword>